<dbReference type="HOGENOM" id="CLU_017584_10_0_9"/>
<evidence type="ECO:0000259" key="4">
    <source>
        <dbReference type="PROSITE" id="PS50949"/>
    </source>
</evidence>
<dbReference type="SMART" id="SM00345">
    <property type="entry name" value="HTH_GNTR"/>
    <property type="match status" value="1"/>
</dbReference>
<dbReference type="GO" id="GO:0003700">
    <property type="term" value="F:DNA-binding transcription factor activity"/>
    <property type="evidence" value="ECO:0007669"/>
    <property type="project" value="InterPro"/>
</dbReference>
<evidence type="ECO:0000313" key="5">
    <source>
        <dbReference type="EMBL" id="EDK35823.1"/>
    </source>
</evidence>
<dbReference type="RefSeq" id="WP_012104158.1">
    <property type="nucleotide sequence ID" value="NC_009706.1"/>
</dbReference>
<evidence type="ECO:0000256" key="1">
    <source>
        <dbReference type="ARBA" id="ARBA00023015"/>
    </source>
</evidence>
<reference evidence="5 6" key="1">
    <citation type="journal article" date="2008" name="Proc. Natl. Acad. Sci. U.S.A.">
        <title>The genome of Clostridium kluyveri, a strict anaerobe with unique metabolic features.</title>
        <authorList>
            <person name="Seedorf H."/>
            <person name="Fricke W.F."/>
            <person name="Veith B."/>
            <person name="Brueggemann H."/>
            <person name="Liesegang H."/>
            <person name="Strittmatter A."/>
            <person name="Miethke M."/>
            <person name="Buckel W."/>
            <person name="Hinderberger J."/>
            <person name="Li F."/>
            <person name="Hagemeier C."/>
            <person name="Thauer R.K."/>
            <person name="Gottschalk G."/>
        </authorList>
    </citation>
    <scope>NUCLEOTIDE SEQUENCE [LARGE SCALE GENOMIC DNA]</scope>
    <source>
        <strain evidence="6">ATCC 8527 / DSM 555 / NCIMB 10680</strain>
    </source>
</reference>
<dbReference type="STRING" id="431943.CKL_3846"/>
<dbReference type="Gene3D" id="1.10.10.10">
    <property type="entry name" value="Winged helix-like DNA-binding domain superfamily/Winged helix DNA-binding domain"/>
    <property type="match status" value="1"/>
</dbReference>
<dbReference type="InterPro" id="IPR000524">
    <property type="entry name" value="Tscrpt_reg_HTH_GntR"/>
</dbReference>
<keyword evidence="3" id="KW-0804">Transcription</keyword>
<dbReference type="EMBL" id="CP000673">
    <property type="protein sequence ID" value="EDK35823.1"/>
    <property type="molecule type" value="Genomic_DNA"/>
</dbReference>
<organism evidence="5 6">
    <name type="scientific">Clostridium kluyveri (strain ATCC 8527 / DSM 555 / NBRC 12016 / NCIMB 10680 / K1)</name>
    <dbReference type="NCBI Taxonomy" id="431943"/>
    <lineage>
        <taxon>Bacteria</taxon>
        <taxon>Bacillati</taxon>
        <taxon>Bacillota</taxon>
        <taxon>Clostridia</taxon>
        <taxon>Eubacteriales</taxon>
        <taxon>Clostridiaceae</taxon>
        <taxon>Clostridium</taxon>
    </lineage>
</organism>
<dbReference type="InterPro" id="IPR036390">
    <property type="entry name" value="WH_DNA-bd_sf"/>
</dbReference>
<dbReference type="InterPro" id="IPR036388">
    <property type="entry name" value="WH-like_DNA-bd_sf"/>
</dbReference>
<evidence type="ECO:0000256" key="2">
    <source>
        <dbReference type="ARBA" id="ARBA00023125"/>
    </source>
</evidence>
<evidence type="ECO:0000313" key="6">
    <source>
        <dbReference type="Proteomes" id="UP000002411"/>
    </source>
</evidence>
<proteinExistence type="predicted"/>
<dbReference type="PROSITE" id="PS50949">
    <property type="entry name" value="HTH_GNTR"/>
    <property type="match status" value="1"/>
</dbReference>
<dbReference type="Pfam" id="PF00392">
    <property type="entry name" value="GntR"/>
    <property type="match status" value="1"/>
</dbReference>
<dbReference type="GO" id="GO:0003677">
    <property type="term" value="F:DNA binding"/>
    <property type="evidence" value="ECO:0007669"/>
    <property type="project" value="UniProtKB-KW"/>
</dbReference>
<keyword evidence="1" id="KW-0805">Transcription regulation</keyword>
<dbReference type="PANTHER" id="PTHR38445:SF6">
    <property type="entry name" value="GNTR-FAMILY TRANSCRIPTIONAL REGULATOR"/>
    <property type="match status" value="1"/>
</dbReference>
<dbReference type="PANTHER" id="PTHR38445">
    <property type="entry name" value="HTH-TYPE TRANSCRIPTIONAL REPRESSOR YTRA"/>
    <property type="match status" value="1"/>
</dbReference>
<accession>A5N3X7</accession>
<protein>
    <submittedName>
        <fullName evidence="5">Predicted transcriptional regulator</fullName>
    </submittedName>
</protein>
<keyword evidence="6" id="KW-1185">Reference proteome</keyword>
<gene>
    <name evidence="5" type="ordered locus">CKL_3846</name>
</gene>
<dbReference type="eggNOG" id="COG1725">
    <property type="taxonomic scope" value="Bacteria"/>
</dbReference>
<dbReference type="AlphaFoldDB" id="A5N3X7"/>
<dbReference type="SUPFAM" id="SSF46785">
    <property type="entry name" value="Winged helix' DNA-binding domain"/>
    <property type="match status" value="1"/>
</dbReference>
<dbReference type="Proteomes" id="UP000002411">
    <property type="component" value="Chromosome"/>
</dbReference>
<feature type="domain" description="HTH gntR-type" evidence="4">
    <location>
        <begin position="7"/>
        <end position="75"/>
    </location>
</feature>
<sequence>MNFDSKIPIYLQLHNHFQKLILSGELAPGMPIPSFRKIASEAQVNTNTVQRAMISLVHEGLVGKETGKGYSVIKDQEKIMYRRQELVQYTTKQFLHAMKALGYDRQQIIEVVFQYSNDNSDYGFENRIPTKGKLAER</sequence>
<keyword evidence="2" id="KW-0238">DNA-binding</keyword>
<evidence type="ECO:0000256" key="3">
    <source>
        <dbReference type="ARBA" id="ARBA00023163"/>
    </source>
</evidence>
<dbReference type="KEGG" id="ckl:CKL_3846"/>
<dbReference type="CDD" id="cd07377">
    <property type="entry name" value="WHTH_GntR"/>
    <property type="match status" value="1"/>
</dbReference>
<name>A5N3X7_CLOK5</name>